<feature type="non-terminal residue" evidence="4">
    <location>
        <position position="110"/>
    </location>
</feature>
<dbReference type="InterPro" id="IPR036770">
    <property type="entry name" value="Ankyrin_rpt-contain_sf"/>
</dbReference>
<keyword evidence="1" id="KW-0677">Repeat</keyword>
<feature type="non-terminal residue" evidence="4">
    <location>
        <position position="1"/>
    </location>
</feature>
<gene>
    <name evidence="4" type="ORF">C7212DRAFT_48025</name>
</gene>
<dbReference type="InterPro" id="IPR002110">
    <property type="entry name" value="Ankyrin_rpt"/>
</dbReference>
<evidence type="ECO:0000313" key="5">
    <source>
        <dbReference type="Proteomes" id="UP000246991"/>
    </source>
</evidence>
<dbReference type="Proteomes" id="UP000246991">
    <property type="component" value="Unassembled WGS sequence"/>
</dbReference>
<reference evidence="4 5" key="1">
    <citation type="submission" date="2018-03" db="EMBL/GenBank/DDBJ databases">
        <title>Genomes of Pezizomycetes fungi and the evolution of truffles.</title>
        <authorList>
            <person name="Murat C."/>
            <person name="Payen T."/>
            <person name="Noel B."/>
            <person name="Kuo A."/>
            <person name="Martin F.M."/>
        </authorList>
    </citation>
    <scope>NUCLEOTIDE SEQUENCE [LARGE SCALE GENOMIC DNA]</scope>
    <source>
        <strain evidence="4">091103-1</strain>
    </source>
</reference>
<feature type="repeat" description="ANK" evidence="3">
    <location>
        <begin position="55"/>
        <end position="87"/>
    </location>
</feature>
<comment type="caution">
    <text evidence="4">The sequence shown here is derived from an EMBL/GenBank/DDBJ whole genome shotgun (WGS) entry which is preliminary data.</text>
</comment>
<dbReference type="Gene3D" id="1.25.40.20">
    <property type="entry name" value="Ankyrin repeat-containing domain"/>
    <property type="match status" value="2"/>
</dbReference>
<keyword evidence="5" id="KW-1185">Reference proteome</keyword>
<dbReference type="EMBL" id="PYWC01000007">
    <property type="protein sequence ID" value="PWW79616.1"/>
    <property type="molecule type" value="Genomic_DNA"/>
</dbReference>
<keyword evidence="2 3" id="KW-0040">ANK repeat</keyword>
<organism evidence="4 5">
    <name type="scientific">Tuber magnatum</name>
    <name type="common">white Piedmont truffle</name>
    <dbReference type="NCBI Taxonomy" id="42249"/>
    <lineage>
        <taxon>Eukaryota</taxon>
        <taxon>Fungi</taxon>
        <taxon>Dikarya</taxon>
        <taxon>Ascomycota</taxon>
        <taxon>Pezizomycotina</taxon>
        <taxon>Pezizomycetes</taxon>
        <taxon>Pezizales</taxon>
        <taxon>Tuberaceae</taxon>
        <taxon>Tuber</taxon>
    </lineage>
</organism>
<dbReference type="OrthoDB" id="4772757at2759"/>
<dbReference type="PROSITE" id="PS50297">
    <property type="entry name" value="ANK_REP_REGION"/>
    <property type="match status" value="2"/>
</dbReference>
<dbReference type="Pfam" id="PF12796">
    <property type="entry name" value="Ank_2"/>
    <property type="match status" value="1"/>
</dbReference>
<evidence type="ECO:0000256" key="2">
    <source>
        <dbReference type="ARBA" id="ARBA00023043"/>
    </source>
</evidence>
<evidence type="ECO:0000313" key="4">
    <source>
        <dbReference type="EMBL" id="PWW79616.1"/>
    </source>
</evidence>
<name>A0A317T2I8_9PEZI</name>
<dbReference type="AlphaFoldDB" id="A0A317T2I8"/>
<sequence length="110" mass="12093">VVQQLLELPAIKSTMEKKNLQQYGSLHLAAYYGHKAVAEVLLHSHQLSLDEINAKGQYPLHLASINGHEAVVKLLLNAKAPINKNSRDGYTALQLAAKHGHEGVVRQLVE</sequence>
<dbReference type="PANTHER" id="PTHR24166:SF48">
    <property type="entry name" value="PROTEIN VAPYRIN"/>
    <property type="match status" value="1"/>
</dbReference>
<evidence type="ECO:0000256" key="3">
    <source>
        <dbReference type="PROSITE-ProRule" id="PRU00023"/>
    </source>
</evidence>
<accession>A0A317T2I8</accession>
<dbReference type="PANTHER" id="PTHR24166">
    <property type="entry name" value="ROLLING PEBBLES, ISOFORM B"/>
    <property type="match status" value="1"/>
</dbReference>
<feature type="repeat" description="ANK" evidence="3">
    <location>
        <begin position="88"/>
        <end position="110"/>
    </location>
</feature>
<dbReference type="InterPro" id="IPR050889">
    <property type="entry name" value="Dendritic_Spine_Reg/Scaffold"/>
</dbReference>
<protein>
    <submittedName>
        <fullName evidence="4">Ankyrin</fullName>
    </submittedName>
</protein>
<dbReference type="SMART" id="SM00248">
    <property type="entry name" value="ANK"/>
    <property type="match status" value="3"/>
</dbReference>
<dbReference type="PROSITE" id="PS50088">
    <property type="entry name" value="ANK_REPEAT"/>
    <property type="match status" value="2"/>
</dbReference>
<dbReference type="STRING" id="42249.A0A317T2I8"/>
<evidence type="ECO:0000256" key="1">
    <source>
        <dbReference type="ARBA" id="ARBA00022737"/>
    </source>
</evidence>
<proteinExistence type="predicted"/>
<dbReference type="SUPFAM" id="SSF48403">
    <property type="entry name" value="Ankyrin repeat"/>
    <property type="match status" value="1"/>
</dbReference>